<keyword evidence="4 8" id="KW-0317">Glutathione biosynthesis</keyword>
<evidence type="ECO:0000256" key="4">
    <source>
        <dbReference type="ARBA" id="ARBA00022684"/>
    </source>
</evidence>
<evidence type="ECO:0000256" key="9">
    <source>
        <dbReference type="RuleBase" id="RU004391"/>
    </source>
</evidence>
<dbReference type="InterPro" id="IPR007370">
    <property type="entry name" value="Glu_cys_ligase"/>
</dbReference>
<dbReference type="Proteomes" id="UP000294575">
    <property type="component" value="Unassembled WGS sequence"/>
</dbReference>
<dbReference type="RefSeq" id="WP_101495507.1">
    <property type="nucleotide sequence ID" value="NZ_LNJZ01000001.1"/>
</dbReference>
<dbReference type="GO" id="GO:0006750">
    <property type="term" value="P:glutathione biosynthetic process"/>
    <property type="evidence" value="ECO:0007669"/>
    <property type="project" value="UniProtKB-UniRule"/>
</dbReference>
<accession>A0A4R6TVI4</accession>
<dbReference type="Pfam" id="PF04262">
    <property type="entry name" value="Glu_cys_ligase"/>
    <property type="match status" value="1"/>
</dbReference>
<dbReference type="PANTHER" id="PTHR38761">
    <property type="entry name" value="GLUTAMATE--CYSTEINE LIGASE"/>
    <property type="match status" value="1"/>
</dbReference>
<dbReference type="GO" id="GO:0004357">
    <property type="term" value="F:glutamate-cysteine ligase activity"/>
    <property type="evidence" value="ECO:0007669"/>
    <property type="project" value="UniProtKB-UniRule"/>
</dbReference>
<dbReference type="PANTHER" id="PTHR38761:SF1">
    <property type="entry name" value="GLUTAMATE--CYSTEINE LIGASE"/>
    <property type="match status" value="1"/>
</dbReference>
<keyword evidence="5 8" id="KW-0547">Nucleotide-binding</keyword>
<feature type="domain" description="Glutamate--cysteine ligase" evidence="10">
    <location>
        <begin position="9"/>
        <end position="382"/>
    </location>
</feature>
<gene>
    <name evidence="8" type="primary">gshA</name>
    <name evidence="11" type="ORF">DFQ45_1159</name>
</gene>
<dbReference type="Gene3D" id="3.30.590.20">
    <property type="match status" value="1"/>
</dbReference>
<sequence length="522" mass="59031">MHSTYSQRLQLLQQSDITPLLRGCLHGIERESLRVTGNGDLALTGHPAALGSTLTHASITTDYAEPLLEFITKAYPDSATTLDELEQIHRFTHSVLGEELLWSPSMPCRLPPEADIPIARYGDSTVGKFKYLYRLGLALRYGKTMQCIAGIHYNFSIPEQLWARLQQADGDAQSLQDYQSERYIAMTRNFRRYSWLLMYLFGASPAVDASFVRDIPGHKLERFDDETFYLPWATSLRMSDLGYQSNAQAGITPCYNNLQNYTDSLLKAVSTPYPGYVAMGTHDADGQWQQINTNILQIENEYYSTIRPKRITEGDERPVEALIKRGIQYVEARCVDINPFLPLGIDLEQARFMDSFLLYCALEDSPLLAGNDCPQIRQNFMDVVNRGREPGLQLVDNNGQPVALADWGQQLLDAIQPCAELLDRAYGTDGHVQSLAPLRARLDDASLTPSAQVLENMRQRNCSFAELALQLSREHADRLRSMPLDEDIRARYHQLATDSIAAQQAIEAEPQMDFDQYMEQWG</sequence>
<evidence type="ECO:0000256" key="2">
    <source>
        <dbReference type="ARBA" id="ARBA00008772"/>
    </source>
</evidence>
<dbReference type="GO" id="GO:0005524">
    <property type="term" value="F:ATP binding"/>
    <property type="evidence" value="ECO:0007669"/>
    <property type="project" value="UniProtKB-KW"/>
</dbReference>
<protein>
    <recommendedName>
        <fullName evidence="8">Glutamate--cysteine ligase</fullName>
        <ecNumber evidence="8">6.3.2.2</ecNumber>
    </recommendedName>
    <alternativeName>
        <fullName evidence="8">Gamma-ECS</fullName>
        <shortName evidence="8">GCS</shortName>
    </alternativeName>
    <alternativeName>
        <fullName evidence="8">Gamma-glutamylcysteine synthetase</fullName>
    </alternativeName>
</protein>
<keyword evidence="3 8" id="KW-0436">Ligase</keyword>
<evidence type="ECO:0000256" key="8">
    <source>
        <dbReference type="HAMAP-Rule" id="MF_00578"/>
    </source>
</evidence>
<dbReference type="UniPathway" id="UPA00142">
    <property type="reaction ID" value="UER00209"/>
</dbReference>
<dbReference type="EC" id="6.3.2.2" evidence="8"/>
<proteinExistence type="inferred from homology"/>
<evidence type="ECO:0000313" key="12">
    <source>
        <dbReference type="Proteomes" id="UP000294575"/>
    </source>
</evidence>
<evidence type="ECO:0000256" key="3">
    <source>
        <dbReference type="ARBA" id="ARBA00022598"/>
    </source>
</evidence>
<evidence type="ECO:0000256" key="6">
    <source>
        <dbReference type="ARBA" id="ARBA00022840"/>
    </source>
</evidence>
<dbReference type="HAMAP" id="MF_00578">
    <property type="entry name" value="Glu_cys_ligase"/>
    <property type="match status" value="1"/>
</dbReference>
<dbReference type="OrthoDB" id="9803907at2"/>
<evidence type="ECO:0000256" key="1">
    <source>
        <dbReference type="ARBA" id="ARBA00005006"/>
    </source>
</evidence>
<keyword evidence="6 8" id="KW-0067">ATP-binding</keyword>
<comment type="pathway">
    <text evidence="1 8 9">Sulfur metabolism; glutathione biosynthesis; glutathione from L-cysteine and L-glutamate: step 1/2.</text>
</comment>
<dbReference type="InterPro" id="IPR006334">
    <property type="entry name" value="Glut_cys_ligase"/>
</dbReference>
<organism evidence="11 12">
    <name type="scientific">Thiopseudomonas denitrificans</name>
    <dbReference type="NCBI Taxonomy" id="1501432"/>
    <lineage>
        <taxon>Bacteria</taxon>
        <taxon>Pseudomonadati</taxon>
        <taxon>Pseudomonadota</taxon>
        <taxon>Gammaproteobacteria</taxon>
        <taxon>Pseudomonadales</taxon>
        <taxon>Pseudomonadaceae</taxon>
        <taxon>Thiopseudomonas</taxon>
    </lineage>
</organism>
<dbReference type="AlphaFoldDB" id="A0A4R6TVI4"/>
<dbReference type="SUPFAM" id="SSF55931">
    <property type="entry name" value="Glutamine synthetase/guanido kinase"/>
    <property type="match status" value="1"/>
</dbReference>
<comment type="catalytic activity">
    <reaction evidence="7 8 9">
        <text>L-cysteine + L-glutamate + ATP = gamma-L-glutamyl-L-cysteine + ADP + phosphate + H(+)</text>
        <dbReference type="Rhea" id="RHEA:13285"/>
        <dbReference type="ChEBI" id="CHEBI:15378"/>
        <dbReference type="ChEBI" id="CHEBI:29985"/>
        <dbReference type="ChEBI" id="CHEBI:30616"/>
        <dbReference type="ChEBI" id="CHEBI:35235"/>
        <dbReference type="ChEBI" id="CHEBI:43474"/>
        <dbReference type="ChEBI" id="CHEBI:58173"/>
        <dbReference type="ChEBI" id="CHEBI:456216"/>
        <dbReference type="EC" id="6.3.2.2"/>
    </reaction>
</comment>
<reference evidence="11 12" key="1">
    <citation type="submission" date="2019-03" db="EMBL/GenBank/DDBJ databases">
        <title>Genomic Encyclopedia of Type Strains, Phase IV (KMG-IV): sequencing the most valuable type-strain genomes for metagenomic binning, comparative biology and taxonomic classification.</title>
        <authorList>
            <person name="Goeker M."/>
        </authorList>
    </citation>
    <scope>NUCLEOTIDE SEQUENCE [LARGE SCALE GENOMIC DNA]</scope>
    <source>
        <strain evidence="11 12">DSM 28679</strain>
    </source>
</reference>
<dbReference type="NCBIfam" id="TIGR01434">
    <property type="entry name" value="glu_cys_ligase"/>
    <property type="match status" value="1"/>
</dbReference>
<dbReference type="GO" id="GO:0046872">
    <property type="term" value="F:metal ion binding"/>
    <property type="evidence" value="ECO:0007669"/>
    <property type="project" value="TreeGrafter"/>
</dbReference>
<keyword evidence="12" id="KW-1185">Reference proteome</keyword>
<comment type="caution">
    <text evidence="11">The sequence shown here is derived from an EMBL/GenBank/DDBJ whole genome shotgun (WGS) entry which is preliminary data.</text>
</comment>
<comment type="similarity">
    <text evidence="2 8">Belongs to the glutamate--cysteine ligase type 1 family. Type 1 subfamily.</text>
</comment>
<name>A0A4R6TVI4_9GAMM</name>
<dbReference type="GO" id="GO:0005829">
    <property type="term" value="C:cytosol"/>
    <property type="evidence" value="ECO:0007669"/>
    <property type="project" value="TreeGrafter"/>
</dbReference>
<evidence type="ECO:0000259" key="10">
    <source>
        <dbReference type="Pfam" id="PF04262"/>
    </source>
</evidence>
<dbReference type="EMBL" id="SNYK01000015">
    <property type="protein sequence ID" value="TDQ35460.1"/>
    <property type="molecule type" value="Genomic_DNA"/>
</dbReference>
<evidence type="ECO:0000313" key="11">
    <source>
        <dbReference type="EMBL" id="TDQ35460.1"/>
    </source>
</evidence>
<evidence type="ECO:0000256" key="5">
    <source>
        <dbReference type="ARBA" id="ARBA00022741"/>
    </source>
</evidence>
<dbReference type="InterPro" id="IPR014746">
    <property type="entry name" value="Gln_synth/guanido_kin_cat_dom"/>
</dbReference>
<evidence type="ECO:0000256" key="7">
    <source>
        <dbReference type="ARBA" id="ARBA00048819"/>
    </source>
</evidence>